<keyword evidence="2" id="KW-0378">Hydrolase</keyword>
<dbReference type="Proteomes" id="UP001147700">
    <property type="component" value="Unassembled WGS sequence"/>
</dbReference>
<keyword evidence="3" id="KW-0464">Manganese</keyword>
<dbReference type="PROSITE" id="PS51409">
    <property type="entry name" value="ARGINASE_2"/>
    <property type="match status" value="1"/>
</dbReference>
<proteinExistence type="inferred from homology"/>
<dbReference type="Gene3D" id="3.40.800.10">
    <property type="entry name" value="Ureohydrolase domain"/>
    <property type="match status" value="1"/>
</dbReference>
<evidence type="ECO:0000313" key="6">
    <source>
        <dbReference type="Proteomes" id="UP001147700"/>
    </source>
</evidence>
<comment type="similarity">
    <text evidence="4">Belongs to the arginase family.</text>
</comment>
<dbReference type="PANTHER" id="PTHR43782">
    <property type="entry name" value="ARGINASE"/>
    <property type="match status" value="1"/>
</dbReference>
<accession>A0ABT4RFU9</accession>
<keyword evidence="1" id="KW-0479">Metal-binding</keyword>
<organism evidence="5 6">
    <name type="scientific">Solirubrobacter deserti</name>
    <dbReference type="NCBI Taxonomy" id="2282478"/>
    <lineage>
        <taxon>Bacteria</taxon>
        <taxon>Bacillati</taxon>
        <taxon>Actinomycetota</taxon>
        <taxon>Thermoleophilia</taxon>
        <taxon>Solirubrobacterales</taxon>
        <taxon>Solirubrobacteraceae</taxon>
        <taxon>Solirubrobacter</taxon>
    </lineage>
</organism>
<dbReference type="Pfam" id="PF00491">
    <property type="entry name" value="Arginase"/>
    <property type="match status" value="1"/>
</dbReference>
<dbReference type="EMBL" id="JAPCID010000009">
    <property type="protein sequence ID" value="MDA0137404.1"/>
    <property type="molecule type" value="Genomic_DNA"/>
</dbReference>
<keyword evidence="6" id="KW-1185">Reference proteome</keyword>
<dbReference type="RefSeq" id="WP_202955737.1">
    <property type="nucleotide sequence ID" value="NZ_JAPCID010000009.1"/>
</dbReference>
<evidence type="ECO:0000256" key="3">
    <source>
        <dbReference type="ARBA" id="ARBA00023211"/>
    </source>
</evidence>
<gene>
    <name evidence="5" type="ORF">OJ962_07860</name>
</gene>
<reference evidence="5" key="1">
    <citation type="submission" date="2022-10" db="EMBL/GenBank/DDBJ databases">
        <title>The WGS of Solirubrobacter sp. CPCC 204708.</title>
        <authorList>
            <person name="Jiang Z."/>
        </authorList>
    </citation>
    <scope>NUCLEOTIDE SEQUENCE</scope>
    <source>
        <strain evidence="5">CPCC 204708</strain>
    </source>
</reference>
<protein>
    <submittedName>
        <fullName evidence="5">Arginase family protein</fullName>
    </submittedName>
</protein>
<evidence type="ECO:0000313" key="5">
    <source>
        <dbReference type="EMBL" id="MDA0137404.1"/>
    </source>
</evidence>
<evidence type="ECO:0000256" key="2">
    <source>
        <dbReference type="ARBA" id="ARBA00022801"/>
    </source>
</evidence>
<name>A0ABT4RFU9_9ACTN</name>
<dbReference type="InterPro" id="IPR023696">
    <property type="entry name" value="Ureohydrolase_dom_sf"/>
</dbReference>
<dbReference type="CDD" id="cd09999">
    <property type="entry name" value="Arginase-like_1"/>
    <property type="match status" value="1"/>
</dbReference>
<dbReference type="InterPro" id="IPR006035">
    <property type="entry name" value="Ureohydrolase"/>
</dbReference>
<evidence type="ECO:0000256" key="1">
    <source>
        <dbReference type="ARBA" id="ARBA00022723"/>
    </source>
</evidence>
<comment type="caution">
    <text evidence="5">The sequence shown here is derived from an EMBL/GenBank/DDBJ whole genome shotgun (WGS) entry which is preliminary data.</text>
</comment>
<dbReference type="SUPFAM" id="SSF52768">
    <property type="entry name" value="Arginase/deacetylase"/>
    <property type="match status" value="1"/>
</dbReference>
<dbReference type="PANTHER" id="PTHR43782:SF3">
    <property type="entry name" value="ARGINASE"/>
    <property type="match status" value="1"/>
</dbReference>
<evidence type="ECO:0000256" key="4">
    <source>
        <dbReference type="PROSITE-ProRule" id="PRU00742"/>
    </source>
</evidence>
<sequence>MDRPLSVTALRCRTSDRTPGASRGAEALALALDPDARLVGTFGEARIANWDDDLRDSHGCLLEAGGQVEDMLVAGAFPVLTTSDCSICMTTFQAITRHEPDARVLWLDAHGDYNTPDTTPSGFLGGMCLAASCGVWDAGFEPSIDPGRVLMSGVRDLDAGERVLVDTTGVKNVRPSEVAQRLAGQKVYVHLDLDVLDPDILPSQFAVPGGLSDTGLRTLLAEVKRECEVIGLEVTAFEYPEPANVELVESIVRAVL</sequence>